<name>A0A843VWT2_COLES</name>
<dbReference type="Proteomes" id="UP000652761">
    <property type="component" value="Unassembled WGS sequence"/>
</dbReference>
<accession>A0A843VWT2</accession>
<keyword evidence="2" id="KW-1185">Reference proteome</keyword>
<proteinExistence type="predicted"/>
<gene>
    <name evidence="1" type="ORF">Taro_032241</name>
</gene>
<reference evidence="1" key="1">
    <citation type="submission" date="2017-07" db="EMBL/GenBank/DDBJ databases">
        <title>Taro Niue Genome Assembly and Annotation.</title>
        <authorList>
            <person name="Atibalentja N."/>
            <person name="Keating K."/>
            <person name="Fields C.J."/>
        </authorList>
    </citation>
    <scope>NUCLEOTIDE SEQUENCE</scope>
    <source>
        <strain evidence="1">Niue_2</strain>
        <tissue evidence="1">Leaf</tissue>
    </source>
</reference>
<protein>
    <submittedName>
        <fullName evidence="1">Uncharacterized protein</fullName>
    </submittedName>
</protein>
<dbReference type="EMBL" id="NMUH01002363">
    <property type="protein sequence ID" value="MQL99516.1"/>
    <property type="molecule type" value="Genomic_DNA"/>
</dbReference>
<sequence length="61" mass="6643">MNTGQMVQSDPKGVTGLGVQLARWLRTCAKAKETYGGLDKESLVQSGVFLIERSSMPRESV</sequence>
<organism evidence="1 2">
    <name type="scientific">Colocasia esculenta</name>
    <name type="common">Wild taro</name>
    <name type="synonym">Arum esculentum</name>
    <dbReference type="NCBI Taxonomy" id="4460"/>
    <lineage>
        <taxon>Eukaryota</taxon>
        <taxon>Viridiplantae</taxon>
        <taxon>Streptophyta</taxon>
        <taxon>Embryophyta</taxon>
        <taxon>Tracheophyta</taxon>
        <taxon>Spermatophyta</taxon>
        <taxon>Magnoliopsida</taxon>
        <taxon>Liliopsida</taxon>
        <taxon>Araceae</taxon>
        <taxon>Aroideae</taxon>
        <taxon>Colocasieae</taxon>
        <taxon>Colocasia</taxon>
    </lineage>
</organism>
<comment type="caution">
    <text evidence="1">The sequence shown here is derived from an EMBL/GenBank/DDBJ whole genome shotgun (WGS) entry which is preliminary data.</text>
</comment>
<evidence type="ECO:0000313" key="2">
    <source>
        <dbReference type="Proteomes" id="UP000652761"/>
    </source>
</evidence>
<evidence type="ECO:0000313" key="1">
    <source>
        <dbReference type="EMBL" id="MQL99516.1"/>
    </source>
</evidence>
<dbReference type="AlphaFoldDB" id="A0A843VWT2"/>